<accession>A0A0U2MB86</accession>
<sequence length="731" mass="84254">MFYSLFLWKEGITMTTVIIAEKPSQAKAYAEAFSIKNRTKTYIELEPCSTFKSGAYLTWGIGHLIQLKKPQDYQNPTNTWDLNNLPFIPERFEFEVDPKKKAQFNSVKSLCQKADIIINGCDVDREGSNIFYLILEHAGIKNKTIKRLWINSLEKEEIFKGFNQLKDSSMDYLMYQEAKARMMSDYLIGMNLSPLYTLHIQKAMNISTPFGVGRVQTPTLYMIYKRELEIEQFKPEKFYEIHGGFNKDEHTFTAKMKIKNTDHAKITDVFNEIKDAHTASVSNIEVVEKSQSSPQLHSLSTLQTTANKRWKYSPKKTLQIMQKLYEAKLVTYPRTDTQYITEQEHQYLVNHLDNYLTISDLNASEFTQRYAKKRYVNNSKVQEHYAIILTKQVNKNQIESLSQDEQNIFFEIYNTTLAMFMDDYKYEETKVTLTVAESHDFFATGRVDRSLGWKNIYAKQEKTDEEKQAKLPMLVEGEEISVKPYIHEGMTQAPKSYTEGQLITVMKTCGKYSENPEDAEILKEVEGIGTEATRADVVEKLKQHEYITVSKNKVSITEKGRILCQAVTNTLLSSSDMTAKWEKSLMGITDKKQTLDGFLDNTKRYITHQISNVNKELVENGILDETGKSKIALSNESEYGQCPKCGNHDIKQITTKYGKMYVCEDRDCGFVIYGKVVGKNLSDSLVKELIENKRTKQKVKGFKSKAGKTFDAYLKLDEEYKVVLDFKKEGV</sequence>
<evidence type="ECO:0000256" key="2">
    <source>
        <dbReference type="ARBA" id="ARBA00009446"/>
    </source>
</evidence>
<evidence type="ECO:0000256" key="8">
    <source>
        <dbReference type="ARBA" id="ARBA00023235"/>
    </source>
</evidence>
<dbReference type="InterPro" id="IPR013824">
    <property type="entry name" value="Topo_IA_cen_sub1"/>
</dbReference>
<dbReference type="EC" id="5.6.2.1" evidence="3"/>
<evidence type="ECO:0000256" key="5">
    <source>
        <dbReference type="ARBA" id="ARBA00022842"/>
    </source>
</evidence>
<dbReference type="GO" id="GO:0006281">
    <property type="term" value="P:DNA repair"/>
    <property type="evidence" value="ECO:0007669"/>
    <property type="project" value="TreeGrafter"/>
</dbReference>
<geneLocation type="plasmid" evidence="14">
    <name>pwo28-3</name>
</geneLocation>
<dbReference type="InterPro" id="IPR023405">
    <property type="entry name" value="Topo_IA_core_domain"/>
</dbReference>
<dbReference type="GO" id="GO:0003677">
    <property type="term" value="F:DNA binding"/>
    <property type="evidence" value="ECO:0007669"/>
    <property type="project" value="UniProtKB-KW"/>
</dbReference>
<dbReference type="SMART" id="SM00437">
    <property type="entry name" value="TOP1Ac"/>
    <property type="match status" value="1"/>
</dbReference>
<dbReference type="CDD" id="cd00186">
    <property type="entry name" value="TOP1Ac"/>
    <property type="match status" value="1"/>
</dbReference>
<gene>
    <name evidence="14" type="primary">top2A</name>
</gene>
<keyword evidence="7" id="KW-0238">DNA-binding</keyword>
<evidence type="ECO:0000256" key="12">
    <source>
        <dbReference type="ARBA" id="ARBA00032877"/>
    </source>
</evidence>
<dbReference type="Pfam" id="PF01131">
    <property type="entry name" value="Topoisom_bac"/>
    <property type="match status" value="1"/>
</dbReference>
<dbReference type="Gene3D" id="3.40.50.140">
    <property type="match status" value="1"/>
</dbReference>
<dbReference type="PANTHER" id="PTHR11390">
    <property type="entry name" value="PROKARYOTIC DNA TOPOISOMERASE"/>
    <property type="match status" value="1"/>
</dbReference>
<comment type="catalytic activity">
    <reaction evidence="1">
        <text>ATP-independent breakage of single-stranded DNA, followed by passage and rejoining.</text>
        <dbReference type="EC" id="5.6.2.1"/>
    </reaction>
</comment>
<dbReference type="InterPro" id="IPR003602">
    <property type="entry name" value="Topo_IA_DNA-bd_dom"/>
</dbReference>
<dbReference type="InterPro" id="IPR005738">
    <property type="entry name" value="TopoIII"/>
</dbReference>
<dbReference type="SUPFAM" id="SSF56712">
    <property type="entry name" value="Prokaryotic type I DNA topoisomerase"/>
    <property type="match status" value="1"/>
</dbReference>
<dbReference type="SMART" id="SM00436">
    <property type="entry name" value="TOP1Bc"/>
    <property type="match status" value="1"/>
</dbReference>
<dbReference type="GO" id="GO:0006265">
    <property type="term" value="P:DNA topological change"/>
    <property type="evidence" value="ECO:0007669"/>
    <property type="project" value="InterPro"/>
</dbReference>
<keyword evidence="4" id="KW-0479">Metal-binding</keyword>
<dbReference type="InterPro" id="IPR006171">
    <property type="entry name" value="TOPRIM_dom"/>
</dbReference>
<evidence type="ECO:0000256" key="11">
    <source>
        <dbReference type="ARBA" id="ARBA00032235"/>
    </source>
</evidence>
<dbReference type="InterPro" id="IPR013826">
    <property type="entry name" value="Topo_IA_cen_sub3"/>
</dbReference>
<organism evidence="14">
    <name type="scientific">Mammaliicoccus sciuri</name>
    <name type="common">Staphylococcus sciuri</name>
    <dbReference type="NCBI Taxonomy" id="1296"/>
    <lineage>
        <taxon>Bacteria</taxon>
        <taxon>Bacillati</taxon>
        <taxon>Bacillota</taxon>
        <taxon>Bacilli</taxon>
        <taxon>Bacillales</taxon>
        <taxon>Staphylococcaceae</taxon>
        <taxon>Mammaliicoccus</taxon>
    </lineage>
</organism>
<dbReference type="RefSeq" id="WP_129407002.1">
    <property type="nucleotide sequence ID" value="NZ_KT601170.1"/>
</dbReference>
<dbReference type="Pfam" id="PF01751">
    <property type="entry name" value="Toprim"/>
    <property type="match status" value="1"/>
</dbReference>
<keyword evidence="14" id="KW-0614">Plasmid</keyword>
<dbReference type="InterPro" id="IPR025589">
    <property type="entry name" value="Toprim_C_rpt"/>
</dbReference>
<dbReference type="GO" id="GO:0003917">
    <property type="term" value="F:DNA topoisomerase type I (single strand cut, ATP-independent) activity"/>
    <property type="evidence" value="ECO:0007669"/>
    <property type="project" value="UniProtKB-EC"/>
</dbReference>
<evidence type="ECO:0000256" key="4">
    <source>
        <dbReference type="ARBA" id="ARBA00022723"/>
    </source>
</evidence>
<dbReference type="AlphaFoldDB" id="A0A0U2MB86"/>
<dbReference type="Gene3D" id="1.10.460.10">
    <property type="entry name" value="Topoisomerase I, domain 2"/>
    <property type="match status" value="1"/>
</dbReference>
<dbReference type="InterPro" id="IPR013825">
    <property type="entry name" value="Topo_IA_cen_sub2"/>
</dbReference>
<dbReference type="InterPro" id="IPR000380">
    <property type="entry name" value="Topo_IA"/>
</dbReference>
<dbReference type="PANTHER" id="PTHR11390:SF21">
    <property type="entry name" value="DNA TOPOISOMERASE 3-ALPHA"/>
    <property type="match status" value="1"/>
</dbReference>
<evidence type="ECO:0000256" key="10">
    <source>
        <dbReference type="ARBA" id="ARBA00031985"/>
    </source>
</evidence>
<dbReference type="GO" id="GO:0006310">
    <property type="term" value="P:DNA recombination"/>
    <property type="evidence" value="ECO:0007669"/>
    <property type="project" value="TreeGrafter"/>
</dbReference>
<name>A0A0U2MB86_MAMSC</name>
<comment type="similarity">
    <text evidence="2">Belongs to the type IA topoisomerase family.</text>
</comment>
<keyword evidence="8 14" id="KW-0413">Isomerase</keyword>
<dbReference type="SMART" id="SM00493">
    <property type="entry name" value="TOPRIM"/>
    <property type="match status" value="1"/>
</dbReference>
<evidence type="ECO:0000256" key="7">
    <source>
        <dbReference type="ARBA" id="ARBA00023125"/>
    </source>
</evidence>
<reference evidence="14" key="1">
    <citation type="journal article" date="2016" name="J. Antimicrob. Chemother.">
        <title>Co-location of the oxazolidinone resistance genes optrA and cfr on a multiresistance plasmid from Staphylococcus sciuri.</title>
        <authorList>
            <person name="Li D."/>
            <person name="Wang Y."/>
            <person name="Schwarz S."/>
            <person name="Cai J."/>
            <person name="Fan R."/>
            <person name="Li J."/>
            <person name="Fessler A.T."/>
            <person name="Zhang R."/>
            <person name="Wu C."/>
            <person name="Shen J."/>
        </authorList>
    </citation>
    <scope>NUCLEOTIDE SEQUENCE</scope>
    <source>
        <strain evidence="14">Wo28-3</strain>
        <plasmid evidence="14">pwo28-3</plasmid>
    </source>
</reference>
<dbReference type="InterPro" id="IPR003601">
    <property type="entry name" value="Topo_IA_2"/>
</dbReference>
<dbReference type="PROSITE" id="PS00396">
    <property type="entry name" value="TOPO_IA_1"/>
    <property type="match status" value="1"/>
</dbReference>
<evidence type="ECO:0000256" key="9">
    <source>
        <dbReference type="ARBA" id="ARBA00030003"/>
    </source>
</evidence>
<dbReference type="EMBL" id="KT601170">
    <property type="protein sequence ID" value="ALI92793.1"/>
    <property type="molecule type" value="Genomic_DNA"/>
</dbReference>
<evidence type="ECO:0000256" key="1">
    <source>
        <dbReference type="ARBA" id="ARBA00000213"/>
    </source>
</evidence>
<dbReference type="CDD" id="cd03362">
    <property type="entry name" value="TOPRIM_TopoIA_TopoIII"/>
    <property type="match status" value="1"/>
</dbReference>
<protein>
    <recommendedName>
        <fullName evidence="3">DNA topoisomerase</fullName>
        <ecNumber evidence="3">5.6.2.1</ecNumber>
    </recommendedName>
    <alternativeName>
        <fullName evidence="12">Omega-protein</fullName>
    </alternativeName>
    <alternativeName>
        <fullName evidence="11">Relaxing enzyme</fullName>
    </alternativeName>
    <alternativeName>
        <fullName evidence="9">Swivelase</fullName>
    </alternativeName>
    <alternativeName>
        <fullName evidence="10">Untwisting enzyme</fullName>
    </alternativeName>
</protein>
<dbReference type="InterPro" id="IPR013497">
    <property type="entry name" value="Topo_IA_cen"/>
</dbReference>
<dbReference type="GO" id="GO:0046872">
    <property type="term" value="F:metal ion binding"/>
    <property type="evidence" value="ECO:0007669"/>
    <property type="project" value="UniProtKB-KW"/>
</dbReference>
<dbReference type="InterPro" id="IPR023406">
    <property type="entry name" value="Topo_IA_AS"/>
</dbReference>
<dbReference type="Pfam" id="PF13342">
    <property type="entry name" value="Toprim_Crpt"/>
    <property type="match status" value="1"/>
</dbReference>
<dbReference type="Gene3D" id="1.10.290.10">
    <property type="entry name" value="Topoisomerase I, domain 4"/>
    <property type="match status" value="1"/>
</dbReference>
<proteinExistence type="inferred from homology"/>
<evidence type="ECO:0000256" key="6">
    <source>
        <dbReference type="ARBA" id="ARBA00023029"/>
    </source>
</evidence>
<evidence type="ECO:0000259" key="13">
    <source>
        <dbReference type="PROSITE" id="PS52039"/>
    </source>
</evidence>
<dbReference type="InterPro" id="IPR034144">
    <property type="entry name" value="TOPRIM_TopoIII"/>
</dbReference>
<keyword evidence="6" id="KW-0799">Topoisomerase</keyword>
<feature type="domain" description="Topo IA-type catalytic" evidence="13">
    <location>
        <begin position="171"/>
        <end position="611"/>
    </location>
</feature>
<dbReference type="NCBIfam" id="TIGR01056">
    <property type="entry name" value="topB"/>
    <property type="match status" value="1"/>
</dbReference>
<dbReference type="PROSITE" id="PS52039">
    <property type="entry name" value="TOPO_IA_2"/>
    <property type="match status" value="1"/>
</dbReference>
<evidence type="ECO:0000313" key="14">
    <source>
        <dbReference type="EMBL" id="ALI92793.1"/>
    </source>
</evidence>
<dbReference type="GO" id="GO:0043597">
    <property type="term" value="C:cytoplasmic replication fork"/>
    <property type="evidence" value="ECO:0007669"/>
    <property type="project" value="TreeGrafter"/>
</dbReference>
<dbReference type="Gene3D" id="2.70.20.10">
    <property type="entry name" value="Topoisomerase I, domain 3"/>
    <property type="match status" value="1"/>
</dbReference>
<evidence type="ECO:0000256" key="3">
    <source>
        <dbReference type="ARBA" id="ARBA00012891"/>
    </source>
</evidence>
<dbReference type="PRINTS" id="PR00417">
    <property type="entry name" value="PRTPISMRASEI"/>
</dbReference>
<keyword evidence="5" id="KW-0460">Magnesium</keyword>